<dbReference type="Proteomes" id="UP000199149">
    <property type="component" value="Unassembled WGS sequence"/>
</dbReference>
<proteinExistence type="predicted"/>
<keyword evidence="2" id="KW-1185">Reference proteome</keyword>
<dbReference type="InterPro" id="IPR001707">
    <property type="entry name" value="Cmp_AcTrfase"/>
</dbReference>
<name>A0A1I4V0I6_9FLAO</name>
<dbReference type="STRING" id="684065.SAMN05421738_104208"/>
<dbReference type="PANTHER" id="PTHR38474:SF1">
    <property type="entry name" value="SLR0299 PROTEIN"/>
    <property type="match status" value="1"/>
</dbReference>
<dbReference type="InterPro" id="IPR023213">
    <property type="entry name" value="CAT-like_dom_sf"/>
</dbReference>
<protein>
    <submittedName>
        <fullName evidence="1">Chloramphenicol O-acetyltransferase type A</fullName>
    </submittedName>
</protein>
<dbReference type="SUPFAM" id="SSF52777">
    <property type="entry name" value="CoA-dependent acyltransferases"/>
    <property type="match status" value="1"/>
</dbReference>
<dbReference type="SMART" id="SM01059">
    <property type="entry name" value="CAT"/>
    <property type="match status" value="1"/>
</dbReference>
<dbReference type="Pfam" id="PF00302">
    <property type="entry name" value="CAT"/>
    <property type="match status" value="1"/>
</dbReference>
<gene>
    <name evidence="1" type="ORF">SAMN05421738_104208</name>
</gene>
<organism evidence="1 2">
    <name type="scientific">Algoriella xinjiangensis</name>
    <dbReference type="NCBI Taxonomy" id="684065"/>
    <lineage>
        <taxon>Bacteria</taxon>
        <taxon>Pseudomonadati</taxon>
        <taxon>Bacteroidota</taxon>
        <taxon>Flavobacteriia</taxon>
        <taxon>Flavobacteriales</taxon>
        <taxon>Weeksellaceae</taxon>
        <taxon>Algoriella</taxon>
    </lineage>
</organism>
<dbReference type="AlphaFoldDB" id="A0A1I4V0I6"/>
<dbReference type="PANTHER" id="PTHR38474">
    <property type="entry name" value="SLR0299 PROTEIN"/>
    <property type="match status" value="1"/>
</dbReference>
<dbReference type="OrthoDB" id="9801766at2"/>
<evidence type="ECO:0000313" key="1">
    <source>
        <dbReference type="EMBL" id="SFM94645.1"/>
    </source>
</evidence>
<dbReference type="GO" id="GO:0008811">
    <property type="term" value="F:chloramphenicol O-acetyltransferase activity"/>
    <property type="evidence" value="ECO:0007669"/>
    <property type="project" value="InterPro"/>
</dbReference>
<sequence>MKRKFNPEGWNRKEHFSMFSAMDNPYVGIVAEVECTKAFHFSKERKQSFFATYLHCSMLAENSVEEFKYRIEDDEIYIYDQLDCGTTIGRKDGTFGFALMSFTEDFDVFNQQLQEQIASVENSVGLHIKNEEITIGLVRHSTFPWSRFTGLTQPSNFGTKESIPRIIFGKAYFEGEKMYMPVSVEANHGFVDGLHLAKYLEEFEKQLAKY</sequence>
<dbReference type="Gene3D" id="3.30.559.10">
    <property type="entry name" value="Chloramphenicol acetyltransferase-like domain"/>
    <property type="match status" value="1"/>
</dbReference>
<reference evidence="2" key="1">
    <citation type="submission" date="2016-10" db="EMBL/GenBank/DDBJ databases">
        <authorList>
            <person name="Varghese N."/>
            <person name="Submissions S."/>
        </authorList>
    </citation>
    <scope>NUCLEOTIDE SEQUENCE [LARGE SCALE GENOMIC DNA]</scope>
    <source>
        <strain evidence="2">XJ109</strain>
    </source>
</reference>
<evidence type="ECO:0000313" key="2">
    <source>
        <dbReference type="Proteomes" id="UP000199149"/>
    </source>
</evidence>
<keyword evidence="1" id="KW-0808">Transferase</keyword>
<dbReference type="RefSeq" id="WP_092907275.1">
    <property type="nucleotide sequence ID" value="NZ_FOUZ01000004.1"/>
</dbReference>
<accession>A0A1I4V0I6</accession>
<dbReference type="EMBL" id="FOUZ01000004">
    <property type="protein sequence ID" value="SFM94645.1"/>
    <property type="molecule type" value="Genomic_DNA"/>
</dbReference>